<evidence type="ECO:0000313" key="2">
    <source>
        <dbReference type="Proteomes" id="UP000789702"/>
    </source>
</evidence>
<dbReference type="EMBL" id="CAJVPU010032872">
    <property type="protein sequence ID" value="CAG8720949.1"/>
    <property type="molecule type" value="Genomic_DNA"/>
</dbReference>
<reference evidence="1" key="1">
    <citation type="submission" date="2021-06" db="EMBL/GenBank/DDBJ databases">
        <authorList>
            <person name="Kallberg Y."/>
            <person name="Tangrot J."/>
            <person name="Rosling A."/>
        </authorList>
    </citation>
    <scope>NUCLEOTIDE SEQUENCE</scope>
    <source>
        <strain evidence="1">IL203A</strain>
    </source>
</reference>
<comment type="caution">
    <text evidence="1">The sequence shown here is derived from an EMBL/GenBank/DDBJ whole genome shotgun (WGS) entry which is preliminary data.</text>
</comment>
<protein>
    <submittedName>
        <fullName evidence="1">4339_t:CDS:1</fullName>
    </submittedName>
</protein>
<sequence>KTQLKLTHEFISPEDPEEHLKKLANLALYSMKVEPVLDGGFYCKDCKMNFDNWTGEKFKNHVNEEYPMIKSKIPISLDTHFLNNPMQLFTCYFSMEIKKNFEKFRKHVNKVYKLSITGSFVKNSTPCLNSESRNQFLCTYCNKYFEDKAKKHFRKDHKINSIPFYINSLPPVKPVIDRIETITVGGC</sequence>
<accession>A0ACA9PWV6</accession>
<feature type="non-terminal residue" evidence="1">
    <location>
        <position position="1"/>
    </location>
</feature>
<organism evidence="1 2">
    <name type="scientific">Dentiscutata heterogama</name>
    <dbReference type="NCBI Taxonomy" id="1316150"/>
    <lineage>
        <taxon>Eukaryota</taxon>
        <taxon>Fungi</taxon>
        <taxon>Fungi incertae sedis</taxon>
        <taxon>Mucoromycota</taxon>
        <taxon>Glomeromycotina</taxon>
        <taxon>Glomeromycetes</taxon>
        <taxon>Diversisporales</taxon>
        <taxon>Gigasporaceae</taxon>
        <taxon>Dentiscutata</taxon>
    </lineage>
</organism>
<proteinExistence type="predicted"/>
<evidence type="ECO:0000313" key="1">
    <source>
        <dbReference type="EMBL" id="CAG8720949.1"/>
    </source>
</evidence>
<keyword evidence="2" id="KW-1185">Reference proteome</keyword>
<feature type="non-terminal residue" evidence="1">
    <location>
        <position position="187"/>
    </location>
</feature>
<name>A0ACA9PWV6_9GLOM</name>
<dbReference type="Proteomes" id="UP000789702">
    <property type="component" value="Unassembled WGS sequence"/>
</dbReference>
<gene>
    <name evidence="1" type="ORF">DHETER_LOCUS12831</name>
</gene>